<organism evidence="2 3">
    <name type="scientific">Rhodococcus navarretei</name>
    <dbReference type="NCBI Taxonomy" id="3128981"/>
    <lineage>
        <taxon>Bacteria</taxon>
        <taxon>Bacillati</taxon>
        <taxon>Actinomycetota</taxon>
        <taxon>Actinomycetes</taxon>
        <taxon>Mycobacteriales</taxon>
        <taxon>Nocardiaceae</taxon>
        <taxon>Rhodococcus</taxon>
    </lineage>
</organism>
<dbReference type="EMBL" id="JBBPCN010000001">
    <property type="protein sequence ID" value="MEK8069761.1"/>
    <property type="molecule type" value="Genomic_DNA"/>
</dbReference>
<dbReference type="InterPro" id="IPR004255">
    <property type="entry name" value="O-acyltransferase_WSD1_N"/>
</dbReference>
<evidence type="ECO:0000313" key="3">
    <source>
        <dbReference type="Proteomes" id="UP001456513"/>
    </source>
</evidence>
<dbReference type="RefSeq" id="WP_341440151.1">
    <property type="nucleotide sequence ID" value="NZ_JBBPCN010000001.1"/>
</dbReference>
<evidence type="ECO:0000259" key="1">
    <source>
        <dbReference type="Pfam" id="PF03007"/>
    </source>
</evidence>
<evidence type="ECO:0000313" key="2">
    <source>
        <dbReference type="EMBL" id="MEK8069761.1"/>
    </source>
</evidence>
<sequence>MTMMDVKDAMFHFASAPHRSMDQYTVISFDSEDTEPPSFDQVAAQVEHRARLVPRLGVRICEAPGQWEFPRWIRDPHPVRDHLVDHDLSDGRHTFESFVAELASVPIDATDRAWKIHVGRGLSAVDGVRGAATVVVVQISHALSDGSVGTHIARALFGRAEKTEKTENPALPDPVASRARPLYDAAKGAVLLPLRWARSQIPMVRAQKKYLAAVRDGELVVPAPVEAAKFNAHPDETRAVHVLQFPKSQWTGGSATVTVTALTAVGAALSEYFAAHGEPDRDDLRALVPTALAASVPWPAVNRTLAAAVTLHPELGEATRRASAVAEALALQREHVTDHRHLDATRSAEVYPAALVLGFGRHGRRTAPRTGTPDRVNTHTVVTSVNRTSLDLTLGSARARSCAGVAALGPGCSVSHAVYGYGDLVTVCVTVCPTTVPDHADYANILRPAIDETCAALHGTATTAVRR</sequence>
<gene>
    <name evidence="2" type="ORF">AABD04_02745</name>
</gene>
<comment type="caution">
    <text evidence="2">The sequence shown here is derived from an EMBL/GenBank/DDBJ whole genome shotgun (WGS) entry which is preliminary data.</text>
</comment>
<accession>A0ABU9CTG0</accession>
<keyword evidence="3" id="KW-1185">Reference proteome</keyword>
<dbReference type="Pfam" id="PF03007">
    <property type="entry name" value="WS_DGAT_cat"/>
    <property type="match status" value="1"/>
</dbReference>
<protein>
    <submittedName>
        <fullName evidence="2">Wax ester/triacylglycerol synthase domain-containing protein</fullName>
    </submittedName>
</protein>
<name>A0ABU9CTG0_9NOCA</name>
<dbReference type="Proteomes" id="UP001456513">
    <property type="component" value="Unassembled WGS sequence"/>
</dbReference>
<feature type="domain" description="O-acyltransferase WSD1-like N-terminal" evidence="1">
    <location>
        <begin position="7"/>
        <end position="245"/>
    </location>
</feature>
<proteinExistence type="predicted"/>
<reference evidence="2 3" key="1">
    <citation type="submission" date="2024-03" db="EMBL/GenBank/DDBJ databases">
        <title>Rhodococcus navarretei sp. nov. and Pseudarthrobacter quantumdoti sp. nov., two new species with the ability to biosynthesize Quantum Dots isolated from soil samples at Union Glacier, Antarctica.</title>
        <authorList>
            <person name="Vargas M."/>
        </authorList>
    </citation>
    <scope>NUCLEOTIDE SEQUENCE [LARGE SCALE GENOMIC DNA]</scope>
    <source>
        <strain evidence="2 3">EXRC-4A-4</strain>
    </source>
</reference>